<evidence type="ECO:0000256" key="1">
    <source>
        <dbReference type="ARBA" id="ARBA00001974"/>
    </source>
</evidence>
<proteinExistence type="inferred from homology"/>
<dbReference type="RefSeq" id="WP_039929404.1">
    <property type="nucleotide sequence ID" value="NZ_CP046315.1"/>
</dbReference>
<evidence type="ECO:0000313" key="7">
    <source>
        <dbReference type="EMBL" id="QGS10574.1"/>
    </source>
</evidence>
<keyword evidence="3" id="KW-0285">Flavoprotein</keyword>
<keyword evidence="4" id="KW-0274">FAD</keyword>
<evidence type="ECO:0000256" key="2">
    <source>
        <dbReference type="ARBA" id="ARBA00006796"/>
    </source>
</evidence>
<dbReference type="SUPFAM" id="SSF51905">
    <property type="entry name" value="FAD/NAD(P)-binding domain"/>
    <property type="match status" value="1"/>
</dbReference>
<feature type="domain" description="FixC-like C-terminal" evidence="6">
    <location>
        <begin position="81"/>
        <end position="144"/>
    </location>
</feature>
<evidence type="ECO:0000313" key="8">
    <source>
        <dbReference type="Proteomes" id="UP000424490"/>
    </source>
</evidence>
<dbReference type="GO" id="GO:0016491">
    <property type="term" value="F:oxidoreductase activity"/>
    <property type="evidence" value="ECO:0007669"/>
    <property type="project" value="UniProtKB-KW"/>
</dbReference>
<dbReference type="Proteomes" id="UP000424490">
    <property type="component" value="Chromosome"/>
</dbReference>
<organism evidence="7 8">
    <name type="scientific">Schaalia odontolytica</name>
    <dbReference type="NCBI Taxonomy" id="1660"/>
    <lineage>
        <taxon>Bacteria</taxon>
        <taxon>Bacillati</taxon>
        <taxon>Actinomycetota</taxon>
        <taxon>Actinomycetes</taxon>
        <taxon>Actinomycetales</taxon>
        <taxon>Actinomycetaceae</taxon>
        <taxon>Schaalia</taxon>
    </lineage>
</organism>
<gene>
    <name evidence="7" type="ORF">FOC40_03565</name>
</gene>
<dbReference type="EMBL" id="CP046315">
    <property type="protein sequence ID" value="QGS10574.1"/>
    <property type="molecule type" value="Genomic_DNA"/>
</dbReference>
<dbReference type="InterPro" id="IPR036188">
    <property type="entry name" value="FAD/NAD-bd_sf"/>
</dbReference>
<comment type="similarity">
    <text evidence="2">Belongs to the ETF-QO/FixC family.</text>
</comment>
<protein>
    <submittedName>
        <fullName evidence="7">Nitrogen fixation protein FixC</fullName>
    </submittedName>
</protein>
<dbReference type="AlphaFoldDB" id="A0A857A706"/>
<sequence length="145" mass="15799">MVAHDLTRPGLMIIGDAAGFTLNMGLTIRGMDLAAGSALAAAEAIEKAFQTMDFGQQSMDQYRALLDESFVGKDMATYAKAPAFLERPRMYKDYGKLAAEVFYGIFNHDLTPRRHIRKVGLDALKASGLKLTQIMGDVLAGIRAL</sequence>
<accession>A0A857A706</accession>
<dbReference type="PANTHER" id="PTHR43624:SF2">
    <property type="entry name" value="ELECTRON TRANSFER FLAVOPROTEIN-QUINONE OXIDOREDUCTASE YDIS-RELATED"/>
    <property type="match status" value="1"/>
</dbReference>
<dbReference type="Gene3D" id="3.50.50.60">
    <property type="entry name" value="FAD/NAD(P)-binding domain"/>
    <property type="match status" value="1"/>
</dbReference>
<dbReference type="InterPro" id="IPR059103">
    <property type="entry name" value="FixC-like_C"/>
</dbReference>
<keyword evidence="5" id="KW-0560">Oxidoreductase</keyword>
<evidence type="ECO:0000256" key="5">
    <source>
        <dbReference type="ARBA" id="ARBA00023002"/>
    </source>
</evidence>
<evidence type="ECO:0000256" key="3">
    <source>
        <dbReference type="ARBA" id="ARBA00022630"/>
    </source>
</evidence>
<dbReference type="PANTHER" id="PTHR43624">
    <property type="entry name" value="ELECTRON TRANSFER FLAVOPROTEIN-QUINONE OXIDOREDUCTASE YDIS-RELATED"/>
    <property type="match status" value="1"/>
</dbReference>
<dbReference type="Pfam" id="PF26311">
    <property type="entry name" value="ETF-QO_FixC_C"/>
    <property type="match status" value="1"/>
</dbReference>
<comment type="cofactor">
    <cofactor evidence="1">
        <name>FAD</name>
        <dbReference type="ChEBI" id="CHEBI:57692"/>
    </cofactor>
</comment>
<dbReference type="InterPro" id="IPR039651">
    <property type="entry name" value="FixC-like"/>
</dbReference>
<reference evidence="7 8" key="1">
    <citation type="submission" date="2019-11" db="EMBL/GenBank/DDBJ databases">
        <title>FDA dAtabase for Regulatory Grade micrObial Sequences (FDA-ARGOS): Supporting development and validation of Infectious Disease Dx tests.</title>
        <authorList>
            <person name="Stonesifer R."/>
            <person name="Tallon L."/>
            <person name="Sadzewicz L."/>
            <person name="Vavikolanu K."/>
            <person name="Mehta A."/>
            <person name="Aluvathingal J."/>
            <person name="Nadendla S."/>
            <person name="Myers T."/>
            <person name="Yan Y."/>
            <person name="Sichtig H."/>
        </authorList>
    </citation>
    <scope>NUCLEOTIDE SEQUENCE [LARGE SCALE GENOMIC DNA]</scope>
    <source>
        <strain evidence="7 8">FDAARGOS_732</strain>
    </source>
</reference>
<evidence type="ECO:0000256" key="4">
    <source>
        <dbReference type="ARBA" id="ARBA00022827"/>
    </source>
</evidence>
<evidence type="ECO:0000259" key="6">
    <source>
        <dbReference type="Pfam" id="PF26311"/>
    </source>
</evidence>
<name>A0A857A706_9ACTO</name>